<dbReference type="KEGG" id="cav:M832_03050"/>
<dbReference type="RefSeq" id="WP_038500373.1">
    <property type="nucleotide sequence ID" value="NZ_CP006571.1"/>
</dbReference>
<keyword evidence="1" id="KW-1133">Transmembrane helix</keyword>
<keyword evidence="1" id="KW-0812">Transmembrane</keyword>
<accession>W8JG86</accession>
<organism evidence="2 3">
    <name type="scientific">Chlamydia avium 10DC88</name>
    <dbReference type="NCBI Taxonomy" id="1229831"/>
    <lineage>
        <taxon>Bacteria</taxon>
        <taxon>Pseudomonadati</taxon>
        <taxon>Chlamydiota</taxon>
        <taxon>Chlamydiia</taxon>
        <taxon>Chlamydiales</taxon>
        <taxon>Chlamydiaceae</taxon>
        <taxon>Chlamydia/Chlamydophila group</taxon>
        <taxon>Chlamydia</taxon>
    </lineage>
</organism>
<dbReference type="STRING" id="1229831.M832_03050"/>
<proteinExistence type="predicted"/>
<dbReference type="EMBL" id="CP006571">
    <property type="protein sequence ID" value="AHK63170.1"/>
    <property type="molecule type" value="Genomic_DNA"/>
</dbReference>
<sequence length="205" mass="21633">MSSPIGNSDSDSDSDSSTFNALVNFDKRICQAFQRLNELSLQTSSSNRSLSLQVEQALVSSSSVEHNLSLLKEKINKLTASLGAVTELLVELVETSSRPHQESSSHTVGYLIGRTTPNTCAKIMAVMITIIALISIAVLIACIVAACGGLPIFVSLLNMYTIGACISLPILACASVAVLILASLSVVSLLKGHHAIFTIKQNSDA</sequence>
<feature type="transmembrane region" description="Helical" evidence="1">
    <location>
        <begin position="123"/>
        <end position="154"/>
    </location>
</feature>
<protein>
    <submittedName>
        <fullName evidence="2">Inclusion membrane protein</fullName>
    </submittedName>
</protein>
<dbReference type="HOGENOM" id="CLU_118944_0_0_0"/>
<dbReference type="AlphaFoldDB" id="W8JG86"/>
<name>W8JG86_9CHLA</name>
<reference evidence="2 3" key="1">
    <citation type="journal article" date="2014" name="Syst. Appl. Microbiol.">
        <title>Evidence for the existence of two new members of the family Chlamydiaceae and proposal of Chlamydia avium sp. nov. and Chlamydia gallinacea sp. nov.</title>
        <authorList>
            <person name="Sachse K."/>
            <person name="Laroucau K."/>
            <person name="Riege K."/>
            <person name="Wehner S."/>
            <person name="Dilcher M."/>
            <person name="Creasy H.H."/>
            <person name="Weidmann M."/>
            <person name="Myers G."/>
            <person name="Vorimore F."/>
            <person name="Vicari N."/>
            <person name="Magnino S."/>
            <person name="Liebler-Tenorio E."/>
            <person name="Ruettger A."/>
            <person name="Bavoil P.M."/>
            <person name="Hufert F.T."/>
            <person name="Rossello-Mora R."/>
            <person name="Marz M."/>
        </authorList>
    </citation>
    <scope>NUCLEOTIDE SEQUENCE [LARGE SCALE GENOMIC DNA]</scope>
    <source>
        <strain evidence="2 3">10DC88</strain>
    </source>
</reference>
<evidence type="ECO:0000256" key="1">
    <source>
        <dbReference type="SAM" id="Phobius"/>
    </source>
</evidence>
<dbReference type="NCBIfam" id="NF033935">
    <property type="entry name" value="inclusion_IncB"/>
    <property type="match status" value="1"/>
</dbReference>
<feature type="transmembrane region" description="Helical" evidence="1">
    <location>
        <begin position="160"/>
        <end position="190"/>
    </location>
</feature>
<dbReference type="Proteomes" id="UP000019433">
    <property type="component" value="Chromosome"/>
</dbReference>
<keyword evidence="1" id="KW-0472">Membrane</keyword>
<dbReference type="PATRIC" id="fig|1229831.3.peg.308"/>
<gene>
    <name evidence="2" type="ORF">M832_03050</name>
</gene>
<evidence type="ECO:0000313" key="3">
    <source>
        <dbReference type="Proteomes" id="UP000019433"/>
    </source>
</evidence>
<evidence type="ECO:0000313" key="2">
    <source>
        <dbReference type="EMBL" id="AHK63170.1"/>
    </source>
</evidence>